<evidence type="ECO:0000256" key="1">
    <source>
        <dbReference type="SAM" id="SignalP"/>
    </source>
</evidence>
<keyword evidence="3" id="KW-1185">Reference proteome</keyword>
<dbReference type="KEGG" id="esj:SJ05684_b59420"/>
<evidence type="ECO:0008006" key="4">
    <source>
        <dbReference type="Google" id="ProtNLM"/>
    </source>
</evidence>
<gene>
    <name evidence="2" type="ORF">SJ05684_b59420</name>
</gene>
<dbReference type="Proteomes" id="UP000217211">
    <property type="component" value="Plasmid pSJ05684b"/>
</dbReference>
<evidence type="ECO:0000313" key="3">
    <source>
        <dbReference type="Proteomes" id="UP000217211"/>
    </source>
</evidence>
<keyword evidence="1" id="KW-0732">Signal</keyword>
<geneLocation type="plasmid" evidence="3">
    <name>psj05684b</name>
</geneLocation>
<proteinExistence type="predicted"/>
<reference evidence="2 3" key="1">
    <citation type="submission" date="2017-08" db="EMBL/GenBank/DDBJ databases">
        <title>Multipartite genome sequences of Sinorhizobium species nodulating soybeans.</title>
        <authorList>
            <person name="Tian C.F."/>
        </authorList>
    </citation>
    <scope>NUCLEOTIDE SEQUENCE [LARGE SCALE GENOMIC DNA]</scope>
    <source>
        <strain evidence="2 3">CCBAU 05684</strain>
        <plasmid evidence="3">psj05684b</plasmid>
    </source>
</reference>
<dbReference type="eggNOG" id="ENOG502ZC6I">
    <property type="taxonomic scope" value="Bacteria"/>
</dbReference>
<name>A0A249PMM8_9HYPH</name>
<keyword evidence="2" id="KW-0614">Plasmid</keyword>
<organism evidence="2 3">
    <name type="scientific">Sinorhizobium sojae CCBAU 05684</name>
    <dbReference type="NCBI Taxonomy" id="716928"/>
    <lineage>
        <taxon>Bacteria</taxon>
        <taxon>Pseudomonadati</taxon>
        <taxon>Pseudomonadota</taxon>
        <taxon>Alphaproteobacteria</taxon>
        <taxon>Hyphomicrobiales</taxon>
        <taxon>Rhizobiaceae</taxon>
        <taxon>Sinorhizobium/Ensifer group</taxon>
        <taxon>Sinorhizobium</taxon>
    </lineage>
</organism>
<dbReference type="STRING" id="716928.GCA_000261485_02973"/>
<feature type="signal peptide" evidence="1">
    <location>
        <begin position="1"/>
        <end position="23"/>
    </location>
</feature>
<dbReference type="EMBL" id="CP023068">
    <property type="protein sequence ID" value="ASY66924.1"/>
    <property type="molecule type" value="Genomic_DNA"/>
</dbReference>
<protein>
    <recommendedName>
        <fullName evidence="4">Secreted protein</fullName>
    </recommendedName>
</protein>
<accession>A0A249PMM8</accession>
<sequence length="183" mass="19605">MRLRSIFLIVGLSGLGLSIDALAADMSDDELINNAMSAAPEAVARDATVIAFDKEMNARTVREGTNNFTCLPDNPASPGNDPMCLDANGMEWAKAWMDKTDPPAGKVGFGYMLQGGSDASNADPHASEPATGADWVDTGPHVMIFNAGEMVEGYPNQKENPDTSQPYVMWPGTPYEHLMIPVN</sequence>
<evidence type="ECO:0000313" key="2">
    <source>
        <dbReference type="EMBL" id="ASY66924.1"/>
    </source>
</evidence>
<dbReference type="OrthoDB" id="4760845at2"/>
<dbReference type="AlphaFoldDB" id="A0A249PMM8"/>
<feature type="chain" id="PRO_5012829087" description="Secreted protein" evidence="1">
    <location>
        <begin position="24"/>
        <end position="183"/>
    </location>
</feature>